<accession>A0A6G1KZR1</accession>
<proteinExistence type="predicted"/>
<reference evidence="1" key="1">
    <citation type="journal article" date="2020" name="Stud. Mycol.">
        <title>101 Dothideomycetes genomes: a test case for predicting lifestyles and emergence of pathogens.</title>
        <authorList>
            <person name="Haridas S."/>
            <person name="Albert R."/>
            <person name="Binder M."/>
            <person name="Bloem J."/>
            <person name="Labutti K."/>
            <person name="Salamov A."/>
            <person name="Andreopoulos B."/>
            <person name="Baker S."/>
            <person name="Barry K."/>
            <person name="Bills G."/>
            <person name="Bluhm B."/>
            <person name="Cannon C."/>
            <person name="Castanera R."/>
            <person name="Culley D."/>
            <person name="Daum C."/>
            <person name="Ezra D."/>
            <person name="Gonzalez J."/>
            <person name="Henrissat B."/>
            <person name="Kuo A."/>
            <person name="Liang C."/>
            <person name="Lipzen A."/>
            <person name="Lutzoni F."/>
            <person name="Magnuson J."/>
            <person name="Mondo S."/>
            <person name="Nolan M."/>
            <person name="Ohm R."/>
            <person name="Pangilinan J."/>
            <person name="Park H.-J."/>
            <person name="Ramirez L."/>
            <person name="Alfaro M."/>
            <person name="Sun H."/>
            <person name="Tritt A."/>
            <person name="Yoshinaga Y."/>
            <person name="Zwiers L.-H."/>
            <person name="Turgeon B."/>
            <person name="Goodwin S."/>
            <person name="Spatafora J."/>
            <person name="Crous P."/>
            <person name="Grigoriev I."/>
        </authorList>
    </citation>
    <scope>NUCLEOTIDE SEQUENCE</scope>
    <source>
        <strain evidence="1">CBS 116005</strain>
    </source>
</reference>
<sequence>MFWVAADQDSRSFSSNERLDQRVCFITNSNWIVHVCSIPTACMRLSDMQVIAPPTTPYCWYTTASTFSASRLSRSSTLSSPLIPSIVDILVQCQHVDSYKTQRDEGRQVGSQALEHSQIKHLETDPTHAIDIDTRNFHATITLAGPPPFLPCPGCWYTYRLRIGQEDVSLATTTLSLMYNARLC</sequence>
<evidence type="ECO:0000313" key="1">
    <source>
        <dbReference type="EMBL" id="KAF2766126.1"/>
    </source>
</evidence>
<evidence type="ECO:0000313" key="2">
    <source>
        <dbReference type="Proteomes" id="UP000799436"/>
    </source>
</evidence>
<name>A0A6G1KZR1_9PEZI</name>
<organism evidence="1 2">
    <name type="scientific">Teratosphaeria nubilosa</name>
    <dbReference type="NCBI Taxonomy" id="161662"/>
    <lineage>
        <taxon>Eukaryota</taxon>
        <taxon>Fungi</taxon>
        <taxon>Dikarya</taxon>
        <taxon>Ascomycota</taxon>
        <taxon>Pezizomycotina</taxon>
        <taxon>Dothideomycetes</taxon>
        <taxon>Dothideomycetidae</taxon>
        <taxon>Mycosphaerellales</taxon>
        <taxon>Teratosphaeriaceae</taxon>
        <taxon>Teratosphaeria</taxon>
    </lineage>
</organism>
<dbReference type="EMBL" id="ML995877">
    <property type="protein sequence ID" value="KAF2766126.1"/>
    <property type="molecule type" value="Genomic_DNA"/>
</dbReference>
<dbReference type="AlphaFoldDB" id="A0A6G1KZR1"/>
<dbReference type="Proteomes" id="UP000799436">
    <property type="component" value="Unassembled WGS sequence"/>
</dbReference>
<keyword evidence="2" id="KW-1185">Reference proteome</keyword>
<protein>
    <submittedName>
        <fullName evidence="1">Uncharacterized protein</fullName>
    </submittedName>
</protein>
<gene>
    <name evidence="1" type="ORF">EJ03DRAFT_191880</name>
</gene>